<dbReference type="InterPro" id="IPR012934">
    <property type="entry name" value="Znf_AD"/>
</dbReference>
<keyword evidence="3" id="KW-0677">Repeat</keyword>
<proteinExistence type="predicted"/>
<feature type="domain" description="ZAD" evidence="10">
    <location>
        <begin position="2"/>
        <end position="77"/>
    </location>
</feature>
<dbReference type="FunFam" id="3.30.160.60:FF:000145">
    <property type="entry name" value="Zinc finger protein 574"/>
    <property type="match status" value="1"/>
</dbReference>
<keyword evidence="13" id="KW-1185">Reference proteome</keyword>
<feature type="binding site" evidence="8">
    <location>
        <position position="7"/>
    </location>
    <ligand>
        <name>Zn(2+)</name>
        <dbReference type="ChEBI" id="CHEBI:29105"/>
    </ligand>
</feature>
<dbReference type="PANTHER" id="PTHR23226">
    <property type="entry name" value="ZINC FINGER AND SCAN DOMAIN-CONTAINING"/>
    <property type="match status" value="1"/>
</dbReference>
<evidence type="ECO:0000256" key="2">
    <source>
        <dbReference type="ARBA" id="ARBA00022723"/>
    </source>
</evidence>
<dbReference type="SUPFAM" id="SSF57716">
    <property type="entry name" value="Glucocorticoid receptor-like (DNA-binding domain)"/>
    <property type="match status" value="1"/>
</dbReference>
<dbReference type="Proteomes" id="UP000327044">
    <property type="component" value="Unassembled WGS sequence"/>
</dbReference>
<evidence type="ECO:0000256" key="4">
    <source>
        <dbReference type="ARBA" id="ARBA00022771"/>
    </source>
</evidence>
<dbReference type="InParanoid" id="A0A1Y1LYD7"/>
<dbReference type="EMBL" id="GEZM01047938">
    <property type="protein sequence ID" value="JAV76685.1"/>
    <property type="molecule type" value="Transcribed_RNA"/>
</dbReference>
<feature type="domain" description="C2H2-type" evidence="9">
    <location>
        <begin position="356"/>
        <end position="378"/>
    </location>
</feature>
<dbReference type="GO" id="GO:0000978">
    <property type="term" value="F:RNA polymerase II cis-regulatory region sequence-specific DNA binding"/>
    <property type="evidence" value="ECO:0007669"/>
    <property type="project" value="TreeGrafter"/>
</dbReference>
<dbReference type="InterPro" id="IPR036236">
    <property type="entry name" value="Znf_C2H2_sf"/>
</dbReference>
<keyword evidence="4 7" id="KW-0863">Zinc-finger</keyword>
<dbReference type="Pfam" id="PF07776">
    <property type="entry name" value="zf-AD"/>
    <property type="match status" value="1"/>
</dbReference>
<dbReference type="OrthoDB" id="6077919at2759"/>
<comment type="subcellular location">
    <subcellularLocation>
        <location evidence="1">Nucleus</location>
    </subcellularLocation>
</comment>
<dbReference type="Pfam" id="PF13912">
    <property type="entry name" value="zf-C2H2_6"/>
    <property type="match status" value="1"/>
</dbReference>
<dbReference type="PROSITE" id="PS00028">
    <property type="entry name" value="ZINC_FINGER_C2H2_1"/>
    <property type="match status" value="7"/>
</dbReference>
<dbReference type="GO" id="GO:0008270">
    <property type="term" value="F:zinc ion binding"/>
    <property type="evidence" value="ECO:0007669"/>
    <property type="project" value="UniProtKB-UniRule"/>
</dbReference>
<evidence type="ECO:0000313" key="12">
    <source>
        <dbReference type="EMBL" id="KAB0801986.1"/>
    </source>
</evidence>
<reference evidence="12 13" key="2">
    <citation type="journal article" date="2018" name="Elife">
        <title>Firefly genomes illuminate parallel origins of bioluminescence in beetles.</title>
        <authorList>
            <person name="Fallon T.R."/>
            <person name="Lower S.E."/>
            <person name="Chang C.H."/>
            <person name="Bessho-Uehara M."/>
            <person name="Martin G.J."/>
            <person name="Bewick A.J."/>
            <person name="Behringer M."/>
            <person name="Debat H.J."/>
            <person name="Wong I."/>
            <person name="Day J.C."/>
            <person name="Suvorov A."/>
            <person name="Silva C.J."/>
            <person name="Stanger-Hall K.F."/>
            <person name="Hall D.W."/>
            <person name="Schmitz R.J."/>
            <person name="Nelson D.R."/>
            <person name="Lewis S.M."/>
            <person name="Shigenobu S."/>
            <person name="Bybee S.M."/>
            <person name="Larracuente A.M."/>
            <person name="Oba Y."/>
            <person name="Weng J.K."/>
        </authorList>
    </citation>
    <scope>NUCLEOTIDE SEQUENCE [LARGE SCALE GENOMIC DNA]</scope>
    <source>
        <strain evidence="12">1611_PpyrPB1</strain>
        <tissue evidence="12">Whole body</tissue>
    </source>
</reference>
<feature type="domain" description="C2H2-type" evidence="9">
    <location>
        <begin position="215"/>
        <end position="243"/>
    </location>
</feature>
<evidence type="ECO:0000256" key="6">
    <source>
        <dbReference type="ARBA" id="ARBA00023242"/>
    </source>
</evidence>
<evidence type="ECO:0000259" key="9">
    <source>
        <dbReference type="PROSITE" id="PS50157"/>
    </source>
</evidence>
<dbReference type="GO" id="GO:0005634">
    <property type="term" value="C:nucleus"/>
    <property type="evidence" value="ECO:0007669"/>
    <property type="project" value="UniProtKB-SubCell"/>
</dbReference>
<dbReference type="FunCoup" id="A0A1Y1LYD7">
    <property type="interactions" value="142"/>
</dbReference>
<dbReference type="EMBL" id="GEZM01047937">
    <property type="protein sequence ID" value="JAV76686.1"/>
    <property type="molecule type" value="Transcribed_RNA"/>
</dbReference>
<dbReference type="SMART" id="SM00868">
    <property type="entry name" value="zf-AD"/>
    <property type="match status" value="1"/>
</dbReference>
<dbReference type="AlphaFoldDB" id="A0A1Y1LYD7"/>
<name>A0A1Y1LYD7_PHOPY</name>
<feature type="domain" description="C2H2-type" evidence="9">
    <location>
        <begin position="328"/>
        <end position="355"/>
    </location>
</feature>
<dbReference type="EMBL" id="VVIM01000002">
    <property type="protein sequence ID" value="KAB0801986.1"/>
    <property type="molecule type" value="Genomic_DNA"/>
</dbReference>
<evidence type="ECO:0000256" key="7">
    <source>
        <dbReference type="PROSITE-ProRule" id="PRU00042"/>
    </source>
</evidence>
<dbReference type="PROSITE" id="PS50157">
    <property type="entry name" value="ZINC_FINGER_C2H2_2"/>
    <property type="match status" value="8"/>
</dbReference>
<evidence type="ECO:0008006" key="14">
    <source>
        <dbReference type="Google" id="ProtNLM"/>
    </source>
</evidence>
<dbReference type="InterPro" id="IPR013087">
    <property type="entry name" value="Znf_C2H2_type"/>
</dbReference>
<feature type="binding site" evidence="8">
    <location>
        <position position="4"/>
    </location>
    <ligand>
        <name>Zn(2+)</name>
        <dbReference type="ChEBI" id="CHEBI:29105"/>
    </ligand>
</feature>
<keyword evidence="6" id="KW-0539">Nucleus</keyword>
<dbReference type="Pfam" id="PF00096">
    <property type="entry name" value="zf-C2H2"/>
    <property type="match status" value="5"/>
</dbReference>
<dbReference type="GO" id="GO:0000981">
    <property type="term" value="F:DNA-binding transcription factor activity, RNA polymerase II-specific"/>
    <property type="evidence" value="ECO:0007669"/>
    <property type="project" value="TreeGrafter"/>
</dbReference>
<keyword evidence="5 8" id="KW-0862">Zinc</keyword>
<feature type="domain" description="C2H2-type" evidence="9">
    <location>
        <begin position="299"/>
        <end position="327"/>
    </location>
</feature>
<dbReference type="PANTHER" id="PTHR23226:SF416">
    <property type="entry name" value="FI01424P"/>
    <property type="match status" value="1"/>
</dbReference>
<evidence type="ECO:0000256" key="5">
    <source>
        <dbReference type="ARBA" id="ARBA00022833"/>
    </source>
</evidence>
<dbReference type="Gene3D" id="3.30.160.60">
    <property type="entry name" value="Classic Zinc Finger"/>
    <property type="match status" value="6"/>
</dbReference>
<feature type="domain" description="C2H2-type" evidence="9">
    <location>
        <begin position="244"/>
        <end position="271"/>
    </location>
</feature>
<evidence type="ECO:0000313" key="11">
    <source>
        <dbReference type="EMBL" id="JAV76686.1"/>
    </source>
</evidence>
<dbReference type="SUPFAM" id="SSF57667">
    <property type="entry name" value="beta-beta-alpha zinc fingers"/>
    <property type="match status" value="6"/>
</dbReference>
<protein>
    <recommendedName>
        <fullName evidence="14">Protein krueppel</fullName>
    </recommendedName>
</protein>
<evidence type="ECO:0000259" key="10">
    <source>
        <dbReference type="PROSITE" id="PS51915"/>
    </source>
</evidence>
<evidence type="ECO:0000256" key="1">
    <source>
        <dbReference type="ARBA" id="ARBA00004123"/>
    </source>
</evidence>
<feature type="domain" description="C2H2-type" evidence="9">
    <location>
        <begin position="138"/>
        <end position="165"/>
    </location>
</feature>
<organism evidence="11">
    <name type="scientific">Photinus pyralis</name>
    <name type="common">Common eastern firefly</name>
    <name type="synonym">Lampyris pyralis</name>
    <dbReference type="NCBI Taxonomy" id="7054"/>
    <lineage>
        <taxon>Eukaryota</taxon>
        <taxon>Metazoa</taxon>
        <taxon>Ecdysozoa</taxon>
        <taxon>Arthropoda</taxon>
        <taxon>Hexapoda</taxon>
        <taxon>Insecta</taxon>
        <taxon>Pterygota</taxon>
        <taxon>Neoptera</taxon>
        <taxon>Endopterygota</taxon>
        <taxon>Coleoptera</taxon>
        <taxon>Polyphaga</taxon>
        <taxon>Elateriformia</taxon>
        <taxon>Elateroidea</taxon>
        <taxon>Lampyridae</taxon>
        <taxon>Lampyrinae</taxon>
        <taxon>Photinus</taxon>
    </lineage>
</organism>
<dbReference type="Gene3D" id="3.40.1800.20">
    <property type="match status" value="1"/>
</dbReference>
<dbReference type="FunFam" id="3.30.160.60:FF:000358">
    <property type="entry name" value="zinc finger protein 24"/>
    <property type="match status" value="1"/>
</dbReference>
<feature type="domain" description="C2H2-type" evidence="9">
    <location>
        <begin position="384"/>
        <end position="408"/>
    </location>
</feature>
<evidence type="ECO:0000256" key="3">
    <source>
        <dbReference type="ARBA" id="ARBA00022737"/>
    </source>
</evidence>
<sequence length="408" mass="47216">MNICRLCLFEGTEEEVCSIWESEIQDLAMKVNECVSINITRDDNISSNICASCIHYVTQWEIFRNMCHKSNEVLIKATIKDIEEISTKDEDIEIESPLSDTAVIYKDKSDSDSEEEYLESEFIEFSIKEDLITTENVYQCHICFIEFDNCFQYLDHQITHNGEPVFQCDKCSDVYATREQLVEHDKNHRTPCPHCGKLILKSSMNLHLVKHSDRFRCTQCGGRFNSNAALAQHTITVHTDIKDHICEVCGKRFSSQTAMRVHMKSHSDERLYPCKLCDYAGRTASAIYVHMSTHANDMCVCEVCSKTFKSNRNLNDHLRRVHTKEKKHTCSYCDKKFVDRYMLSVHIRCHTGVRPYQCNFCKKSFIRSDGLKEHIAIHGQRIMHDCKLCGKKFTSKRGLTRHSCISVA</sequence>
<reference evidence="12" key="3">
    <citation type="submission" date="2019-08" db="EMBL/GenBank/DDBJ databases">
        <authorList>
            <consortium name="Photinus pyralis genome working group"/>
            <person name="Fallon T.R."/>
            <person name="Sander Lower S.E."/>
            <person name="Weng J.-K."/>
        </authorList>
    </citation>
    <scope>NUCLEOTIDE SEQUENCE</scope>
    <source>
        <strain evidence="12">1611_PpyrPB1</strain>
        <tissue evidence="12">Whole body</tissue>
    </source>
</reference>
<feature type="binding site" evidence="8">
    <location>
        <position position="53"/>
    </location>
    <ligand>
        <name>Zn(2+)</name>
        <dbReference type="ChEBI" id="CHEBI:29105"/>
    </ligand>
</feature>
<feature type="binding site" evidence="8">
    <location>
        <position position="50"/>
    </location>
    <ligand>
        <name>Zn(2+)</name>
        <dbReference type="ChEBI" id="CHEBI:29105"/>
    </ligand>
</feature>
<accession>A0A1Y1LYD7</accession>
<evidence type="ECO:0000313" key="13">
    <source>
        <dbReference type="Proteomes" id="UP000327044"/>
    </source>
</evidence>
<keyword evidence="2 8" id="KW-0479">Metal-binding</keyword>
<feature type="domain" description="C2H2-type" evidence="9">
    <location>
        <begin position="166"/>
        <end position="193"/>
    </location>
</feature>
<dbReference type="SMART" id="SM00355">
    <property type="entry name" value="ZnF_C2H2"/>
    <property type="match status" value="10"/>
</dbReference>
<dbReference type="PROSITE" id="PS51915">
    <property type="entry name" value="ZAD"/>
    <property type="match status" value="1"/>
</dbReference>
<evidence type="ECO:0000256" key="8">
    <source>
        <dbReference type="PROSITE-ProRule" id="PRU01263"/>
    </source>
</evidence>
<reference evidence="11" key="1">
    <citation type="journal article" date="2016" name="Sci. Rep.">
        <title>Molecular characterization of firefly nuptial gifts: a multi-omics approach sheds light on postcopulatory sexual selection.</title>
        <authorList>
            <person name="Al-Wathiqui N."/>
            <person name="Fallon T.R."/>
            <person name="South A."/>
            <person name="Weng J.K."/>
            <person name="Lewis S.M."/>
        </authorList>
    </citation>
    <scope>NUCLEOTIDE SEQUENCE</scope>
</reference>
<gene>
    <name evidence="12" type="ORF">PPYR_04172</name>
</gene>